<reference evidence="7 8" key="1">
    <citation type="submission" date="2018-06" db="EMBL/GenBank/DDBJ databases">
        <title>Genomic Encyclopedia of Type Strains, Phase III (KMG-III): the genomes of soil and plant-associated and newly described type strains.</title>
        <authorList>
            <person name="Whitman W."/>
        </authorList>
    </citation>
    <scope>NUCLEOTIDE SEQUENCE [LARGE SCALE GENOMIC DNA]</scope>
    <source>
        <strain evidence="7 8">CGMCC 4.7090</strain>
    </source>
</reference>
<evidence type="ECO:0000256" key="5">
    <source>
        <dbReference type="SAM" id="MobiDB-lite"/>
    </source>
</evidence>
<comment type="catalytic activity">
    <reaction evidence="4">
        <text>Cleavage of hydrophobic, N-terminal signal or leader sequences from secreted and periplasmic proteins.</text>
        <dbReference type="EC" id="3.4.21.89"/>
    </reaction>
</comment>
<gene>
    <name evidence="7" type="ORF">B0I29_101295</name>
</gene>
<feature type="domain" description="Peptidase S26" evidence="6">
    <location>
        <begin position="21"/>
        <end position="160"/>
    </location>
</feature>
<dbReference type="RefSeq" id="WP_181557642.1">
    <property type="nucleotide sequence ID" value="NZ_JACHWI010000001.1"/>
</dbReference>
<evidence type="ECO:0000256" key="3">
    <source>
        <dbReference type="PIRSR" id="PIRSR600223-1"/>
    </source>
</evidence>
<dbReference type="GO" id="GO:0006465">
    <property type="term" value="P:signal peptide processing"/>
    <property type="evidence" value="ECO:0007669"/>
    <property type="project" value="InterPro"/>
</dbReference>
<dbReference type="GO" id="GO:0004252">
    <property type="term" value="F:serine-type endopeptidase activity"/>
    <property type="evidence" value="ECO:0007669"/>
    <property type="project" value="InterPro"/>
</dbReference>
<dbReference type="InterPro" id="IPR036286">
    <property type="entry name" value="LexA/Signal_pep-like_sf"/>
</dbReference>
<keyword evidence="4" id="KW-0812">Transmembrane</keyword>
<dbReference type="Proteomes" id="UP000249341">
    <property type="component" value="Unassembled WGS sequence"/>
</dbReference>
<sequence>MVDRLRGFCLAAGLILLLGGAGLFLIRYRVYAVPTSSMTPALLPGDRIIVDTWSRDAAPGDVVLALVTGESERVVKRVTATAGTTVTCCDTSGRLLVGNVTLPGSARPGDNPFSVRVTEGHLFLTGDNPVVSRDSRSAASTGPTDGTVPSSAVLGRVAGVVFPAARAHVLPDRAAPTLRAVLLSLTAGLALTVAAALLSLALAAHRRVRRSVSI</sequence>
<evidence type="ECO:0000259" key="6">
    <source>
        <dbReference type="Pfam" id="PF10502"/>
    </source>
</evidence>
<comment type="caution">
    <text evidence="7">The sequence shown here is derived from an EMBL/GenBank/DDBJ whole genome shotgun (WGS) entry which is preliminary data.</text>
</comment>
<name>A0A327ZLG6_9ACTN</name>
<dbReference type="AlphaFoldDB" id="A0A327ZLG6"/>
<feature type="active site" evidence="3">
    <location>
        <position position="76"/>
    </location>
</feature>
<keyword evidence="4" id="KW-0472">Membrane</keyword>
<evidence type="ECO:0000256" key="1">
    <source>
        <dbReference type="ARBA" id="ARBA00004401"/>
    </source>
</evidence>
<dbReference type="EMBL" id="QLMJ01000001">
    <property type="protein sequence ID" value="RAK43165.1"/>
    <property type="molecule type" value="Genomic_DNA"/>
</dbReference>
<dbReference type="PANTHER" id="PTHR43390">
    <property type="entry name" value="SIGNAL PEPTIDASE I"/>
    <property type="match status" value="1"/>
</dbReference>
<dbReference type="InterPro" id="IPR019533">
    <property type="entry name" value="Peptidase_S26"/>
</dbReference>
<dbReference type="GO" id="GO:0005886">
    <property type="term" value="C:plasma membrane"/>
    <property type="evidence" value="ECO:0007669"/>
    <property type="project" value="UniProtKB-SubCell"/>
</dbReference>
<dbReference type="Gene3D" id="2.10.109.10">
    <property type="entry name" value="Umud Fragment, subunit A"/>
    <property type="match status" value="1"/>
</dbReference>
<dbReference type="PRINTS" id="PR00727">
    <property type="entry name" value="LEADERPTASE"/>
</dbReference>
<dbReference type="NCBIfam" id="TIGR02227">
    <property type="entry name" value="sigpep_I_bact"/>
    <property type="match status" value="1"/>
</dbReference>
<protein>
    <recommendedName>
        <fullName evidence="4">Signal peptidase I</fullName>
        <ecNumber evidence="4">3.4.21.89</ecNumber>
    </recommendedName>
</protein>
<dbReference type="InterPro" id="IPR000223">
    <property type="entry name" value="Pept_S26A_signal_pept_1"/>
</dbReference>
<organism evidence="7 8">
    <name type="scientific">Actinoplanes lutulentus</name>
    <dbReference type="NCBI Taxonomy" id="1287878"/>
    <lineage>
        <taxon>Bacteria</taxon>
        <taxon>Bacillati</taxon>
        <taxon>Actinomycetota</taxon>
        <taxon>Actinomycetes</taxon>
        <taxon>Micromonosporales</taxon>
        <taxon>Micromonosporaceae</taxon>
        <taxon>Actinoplanes</taxon>
    </lineage>
</organism>
<dbReference type="SUPFAM" id="SSF51306">
    <property type="entry name" value="LexA/Signal peptidase"/>
    <property type="match status" value="1"/>
</dbReference>
<feature type="compositionally biased region" description="Polar residues" evidence="5">
    <location>
        <begin position="137"/>
        <end position="150"/>
    </location>
</feature>
<comment type="subcellular location">
    <subcellularLocation>
        <location evidence="1">Cell membrane</location>
        <topology evidence="1">Single-pass type II membrane protein</topology>
    </subcellularLocation>
    <subcellularLocation>
        <location evidence="4">Membrane</location>
        <topology evidence="4">Single-pass type II membrane protein</topology>
    </subcellularLocation>
</comment>
<keyword evidence="4" id="KW-0378">Hydrolase</keyword>
<dbReference type="EC" id="3.4.21.89" evidence="4"/>
<dbReference type="Pfam" id="PF10502">
    <property type="entry name" value="Peptidase_S26"/>
    <property type="match status" value="1"/>
</dbReference>
<evidence type="ECO:0000256" key="2">
    <source>
        <dbReference type="ARBA" id="ARBA00009370"/>
    </source>
</evidence>
<keyword evidence="4" id="KW-1133">Transmembrane helix</keyword>
<evidence type="ECO:0000313" key="7">
    <source>
        <dbReference type="EMBL" id="RAK43165.1"/>
    </source>
</evidence>
<comment type="similarity">
    <text evidence="2 4">Belongs to the peptidase S26 family.</text>
</comment>
<dbReference type="GO" id="GO:0009003">
    <property type="term" value="F:signal peptidase activity"/>
    <property type="evidence" value="ECO:0007669"/>
    <property type="project" value="UniProtKB-EC"/>
</dbReference>
<proteinExistence type="inferred from homology"/>
<feature type="active site" evidence="3">
    <location>
        <position position="37"/>
    </location>
</feature>
<evidence type="ECO:0000256" key="4">
    <source>
        <dbReference type="RuleBase" id="RU362042"/>
    </source>
</evidence>
<evidence type="ECO:0000313" key="8">
    <source>
        <dbReference type="Proteomes" id="UP000249341"/>
    </source>
</evidence>
<dbReference type="PANTHER" id="PTHR43390:SF1">
    <property type="entry name" value="CHLOROPLAST PROCESSING PEPTIDASE"/>
    <property type="match status" value="1"/>
</dbReference>
<feature type="region of interest" description="Disordered" evidence="5">
    <location>
        <begin position="128"/>
        <end position="150"/>
    </location>
</feature>
<dbReference type="CDD" id="cd06462">
    <property type="entry name" value="Peptidase_S24_S26"/>
    <property type="match status" value="1"/>
</dbReference>
<keyword evidence="4" id="KW-0645">Protease</keyword>
<keyword evidence="8" id="KW-1185">Reference proteome</keyword>
<feature type="transmembrane region" description="Helical" evidence="4">
    <location>
        <begin position="180"/>
        <end position="204"/>
    </location>
</feature>
<accession>A0A327ZLG6</accession>